<feature type="compositionally biased region" description="Low complexity" evidence="1">
    <location>
        <begin position="47"/>
        <end position="58"/>
    </location>
</feature>
<name>K2MRS7_TRYCR</name>
<accession>K2MRS7</accession>
<feature type="compositionally biased region" description="Polar residues" evidence="1">
    <location>
        <begin position="59"/>
        <end position="68"/>
    </location>
</feature>
<reference evidence="2 3" key="1">
    <citation type="journal article" date="2012" name="BMC Genomics">
        <title>Comparative genomic analysis of human infective Trypanosoma cruzi lineages with the bat-restricted subspecies T. cruzi marinkellei.</title>
        <authorList>
            <person name="Franzen O."/>
            <person name="Talavera-Lopez C."/>
            <person name="Ochaya S."/>
            <person name="Butler C.E."/>
            <person name="Messenger L.A."/>
            <person name="Lewis M.D."/>
            <person name="Llewellyn M.S."/>
            <person name="Marinkelle C.J."/>
            <person name="Tyler K.M."/>
            <person name="Miles M.A."/>
            <person name="Andersson B."/>
        </authorList>
    </citation>
    <scope>NUCLEOTIDE SEQUENCE [LARGE SCALE GENOMIC DNA]</scope>
    <source>
        <strain evidence="2 3">B7</strain>
    </source>
</reference>
<gene>
    <name evidence="2" type="ORF">MOQ_007874</name>
</gene>
<protein>
    <submittedName>
        <fullName evidence="2">Uncharacterized protein</fullName>
    </submittedName>
</protein>
<proteinExistence type="predicted"/>
<organism evidence="2 3">
    <name type="scientific">Trypanosoma cruzi marinkellei</name>
    <dbReference type="NCBI Taxonomy" id="85056"/>
    <lineage>
        <taxon>Eukaryota</taxon>
        <taxon>Discoba</taxon>
        <taxon>Euglenozoa</taxon>
        <taxon>Kinetoplastea</taxon>
        <taxon>Metakinetoplastina</taxon>
        <taxon>Trypanosomatida</taxon>
        <taxon>Trypanosomatidae</taxon>
        <taxon>Trypanosoma</taxon>
        <taxon>Schizotrypanum</taxon>
    </lineage>
</organism>
<evidence type="ECO:0000313" key="3">
    <source>
        <dbReference type="Proteomes" id="UP000007350"/>
    </source>
</evidence>
<dbReference type="EMBL" id="AHKC01015858">
    <property type="protein sequence ID" value="EKF28379.1"/>
    <property type="molecule type" value="Genomic_DNA"/>
</dbReference>
<dbReference type="AlphaFoldDB" id="K2MRS7"/>
<sequence>MPRLLIFDNGAHSRGDGFINYPLSGMWQCTLPSGTPVKERSEQKAPSSASSSSEESSSTQQLKTPNSSQLVACEVVRTESQTPTEKQIMKREEVVFLYPRPLLLPLHFQLISLNSRYLCSILVAARPHPLSEFHVVCLRKITSGTKLRDAMGIAFASTSGATWADVLSFVRHSSVGCLSAEMSQTVVWRLNWSVPAENGINVGAGFFGPVTGLFSLHSQVKDAFGEGEEETLHVALATSREGAVCTPPDRVVSGCTEPPPLLPKQPHRVVTIPCELPQRNLSAAFIEAQEEEEEVTTARSKEGTANTSTGFECTLEEKKPQPTYAEFLAWGIGKQHSDVNCAEELVLEWRRHLIALRKEIFSSLSTGAAIITARNHILKLQSENQQETHLCSSRSIAILLNAGLQEMLCDVLFDVGTSLIVGGRRKRSVHRLLNECITTARATSEVLERRRLDVAAALRLPHGILQLRLLRHYCCAAHLMGEPVWRAMLEEALRVKEGVMALLLGNWTGAIRPDVGNTVGGHSDGDASVEQLVSGVLTAALSLLEMSFFAKSATLYNEMTSAAGSLLLWLRDNSGGCFEIPVAFAVQLEERIAQTPNKELYRMQRWCNFPPAVQVKKLRRHVEFCCGVVRAVSSGAHFDYHFARTKALFRGREVIAKCGQ</sequence>
<evidence type="ECO:0000256" key="1">
    <source>
        <dbReference type="SAM" id="MobiDB-lite"/>
    </source>
</evidence>
<dbReference type="OrthoDB" id="246754at2759"/>
<evidence type="ECO:0000313" key="2">
    <source>
        <dbReference type="EMBL" id="EKF28379.1"/>
    </source>
</evidence>
<keyword evidence="3" id="KW-1185">Reference proteome</keyword>
<feature type="region of interest" description="Disordered" evidence="1">
    <location>
        <begin position="32"/>
        <end position="68"/>
    </location>
</feature>
<comment type="caution">
    <text evidence="2">The sequence shown here is derived from an EMBL/GenBank/DDBJ whole genome shotgun (WGS) entry which is preliminary data.</text>
</comment>
<dbReference type="Proteomes" id="UP000007350">
    <property type="component" value="Unassembled WGS sequence"/>
</dbReference>